<protein>
    <recommendedName>
        <fullName evidence="3">Aminodeoxychorismate lyase</fullName>
    </recommendedName>
</protein>
<dbReference type="EMBL" id="BLRV01000357">
    <property type="protein sequence ID" value="GFP22344.1"/>
    <property type="molecule type" value="Genomic_DNA"/>
</dbReference>
<name>A0A6V8NSI0_9ACTN</name>
<comment type="caution">
    <text evidence="1">The sequence shown here is derived from an EMBL/GenBank/DDBJ whole genome shotgun (WGS) entry which is preliminary data.</text>
</comment>
<reference evidence="1 2" key="1">
    <citation type="journal article" date="2020" name="Front. Microbiol.">
        <title>Single-cell genomics of novel Actinobacteria with the Wood-Ljungdahl pathway discovered in a serpentinizing system.</title>
        <authorList>
            <person name="Merino N."/>
            <person name="Kawai M."/>
            <person name="Boyd E.S."/>
            <person name="Colman D.R."/>
            <person name="McGlynn S.E."/>
            <person name="Nealson K.H."/>
            <person name="Kurokawa K."/>
            <person name="Hongoh Y."/>
        </authorList>
    </citation>
    <scope>NUCLEOTIDE SEQUENCE [LARGE SCALE GENOMIC DNA]</scope>
    <source>
        <strain evidence="1 2">S06</strain>
    </source>
</reference>
<dbReference type="Gene3D" id="3.30.160.60">
    <property type="entry name" value="Classic Zinc Finger"/>
    <property type="match status" value="1"/>
</dbReference>
<evidence type="ECO:0000313" key="1">
    <source>
        <dbReference type="EMBL" id="GFP22344.1"/>
    </source>
</evidence>
<feature type="non-terminal residue" evidence="1">
    <location>
        <position position="1"/>
    </location>
</feature>
<accession>A0A6V8NSI0</accession>
<gene>
    <name evidence="1" type="ORF">HKBW3S06_01571</name>
</gene>
<proteinExistence type="predicted"/>
<evidence type="ECO:0008006" key="3">
    <source>
        <dbReference type="Google" id="ProtNLM"/>
    </source>
</evidence>
<dbReference type="Proteomes" id="UP000580051">
    <property type="component" value="Unassembled WGS sequence"/>
</dbReference>
<dbReference type="AlphaFoldDB" id="A0A6V8NSI0"/>
<organism evidence="1 2">
    <name type="scientific">Candidatus Hakubella thermalkaliphila</name>
    <dbReference type="NCBI Taxonomy" id="2754717"/>
    <lineage>
        <taxon>Bacteria</taxon>
        <taxon>Bacillati</taxon>
        <taxon>Actinomycetota</taxon>
        <taxon>Actinomycetota incertae sedis</taxon>
        <taxon>Candidatus Hakubellales</taxon>
        <taxon>Candidatus Hakubellaceae</taxon>
        <taxon>Candidatus Hakubella</taxon>
    </lineage>
</organism>
<sequence length="33" mass="4064">ETEYLYFLHDQGGKIHPARTYEQHLQNIEKYLK</sequence>
<evidence type="ECO:0000313" key="2">
    <source>
        <dbReference type="Proteomes" id="UP000580051"/>
    </source>
</evidence>